<sequence>MPVDEIVINNEIPVDETERENVPVEKKNDMANTARKYPTAAELFAITQLEIQENEPVDEELAKFFADLEQSALEENGLKEITYSEIKKPAITSVKILPPTKRITMNSKKQKEHSKDDNTEKEDPVLPIRSGKHGKKIITVDDEVKKTKEYSKFRMSFVRVGLAIFIIALVACLSVEGGYRKPPFNGSIFGKRSGTMTDSEVMNRAMSSMCEMASETCNAWLLHQDSN</sequence>
<dbReference type="AlphaFoldDB" id="A0A834XWI7"/>
<dbReference type="Proteomes" id="UP000639338">
    <property type="component" value="Unassembled WGS sequence"/>
</dbReference>
<dbReference type="EMBL" id="JACMRX010000003">
    <property type="protein sequence ID" value="KAF7993381.1"/>
    <property type="molecule type" value="Genomic_DNA"/>
</dbReference>
<gene>
    <name evidence="3" type="ORF">HCN44_007884</name>
</gene>
<keyword evidence="2" id="KW-1133">Transmembrane helix</keyword>
<proteinExistence type="predicted"/>
<evidence type="ECO:0000256" key="1">
    <source>
        <dbReference type="SAM" id="MobiDB-lite"/>
    </source>
</evidence>
<feature type="region of interest" description="Disordered" evidence="1">
    <location>
        <begin position="102"/>
        <end position="128"/>
    </location>
</feature>
<organism evidence="3 4">
    <name type="scientific">Aphidius gifuensis</name>
    <name type="common">Parasitoid wasp</name>
    <dbReference type="NCBI Taxonomy" id="684658"/>
    <lineage>
        <taxon>Eukaryota</taxon>
        <taxon>Metazoa</taxon>
        <taxon>Ecdysozoa</taxon>
        <taxon>Arthropoda</taxon>
        <taxon>Hexapoda</taxon>
        <taxon>Insecta</taxon>
        <taxon>Pterygota</taxon>
        <taxon>Neoptera</taxon>
        <taxon>Endopterygota</taxon>
        <taxon>Hymenoptera</taxon>
        <taxon>Apocrita</taxon>
        <taxon>Ichneumonoidea</taxon>
        <taxon>Braconidae</taxon>
        <taxon>Aphidiinae</taxon>
        <taxon>Aphidius</taxon>
    </lineage>
</organism>
<evidence type="ECO:0000313" key="3">
    <source>
        <dbReference type="EMBL" id="KAF7993381.1"/>
    </source>
</evidence>
<evidence type="ECO:0000256" key="2">
    <source>
        <dbReference type="SAM" id="Phobius"/>
    </source>
</evidence>
<evidence type="ECO:0000313" key="4">
    <source>
        <dbReference type="Proteomes" id="UP000639338"/>
    </source>
</evidence>
<protein>
    <submittedName>
        <fullName evidence="3">Uncharacterized protein</fullName>
    </submittedName>
</protein>
<reference evidence="3 4" key="1">
    <citation type="submission" date="2020-08" db="EMBL/GenBank/DDBJ databases">
        <title>Aphidius gifuensis genome sequencing and assembly.</title>
        <authorList>
            <person name="Du Z."/>
        </authorList>
    </citation>
    <scope>NUCLEOTIDE SEQUENCE [LARGE SCALE GENOMIC DNA]</scope>
    <source>
        <strain evidence="3">YNYX2018</strain>
        <tissue evidence="3">Adults</tissue>
    </source>
</reference>
<keyword evidence="2" id="KW-0812">Transmembrane</keyword>
<dbReference type="OrthoDB" id="8190180at2759"/>
<name>A0A834XWI7_APHGI</name>
<comment type="caution">
    <text evidence="3">The sequence shown here is derived from an EMBL/GenBank/DDBJ whole genome shotgun (WGS) entry which is preliminary data.</text>
</comment>
<keyword evidence="2" id="KW-0472">Membrane</keyword>
<accession>A0A834XWI7</accession>
<feature type="transmembrane region" description="Helical" evidence="2">
    <location>
        <begin position="156"/>
        <end position="179"/>
    </location>
</feature>
<keyword evidence="4" id="KW-1185">Reference proteome</keyword>
<feature type="compositionally biased region" description="Basic and acidic residues" evidence="1">
    <location>
        <begin position="113"/>
        <end position="124"/>
    </location>
</feature>